<dbReference type="Pfam" id="PF19106">
    <property type="entry name" value="DUF5793"/>
    <property type="match status" value="1"/>
</dbReference>
<evidence type="ECO:0000313" key="2">
    <source>
        <dbReference type="EMBL" id="SFS06335.1"/>
    </source>
</evidence>
<dbReference type="RefSeq" id="WP_089817370.1">
    <property type="nucleotide sequence ID" value="NZ_FOZK01000003.1"/>
</dbReference>
<dbReference type="EMBL" id="FOZK01000003">
    <property type="protein sequence ID" value="SFS06335.1"/>
    <property type="molecule type" value="Genomic_DNA"/>
</dbReference>
<gene>
    <name evidence="2" type="ORF">SAMN05216559_3018</name>
</gene>
<protein>
    <submittedName>
        <fullName evidence="2">Uncharacterized protein</fullName>
    </submittedName>
</protein>
<dbReference type="OrthoDB" id="311801at2157"/>
<proteinExistence type="predicted"/>
<evidence type="ECO:0000256" key="1">
    <source>
        <dbReference type="SAM" id="MobiDB-lite"/>
    </source>
</evidence>
<accession>A0A1I6LS64</accession>
<dbReference type="Proteomes" id="UP000199062">
    <property type="component" value="Unassembled WGS sequence"/>
</dbReference>
<reference evidence="2 3" key="1">
    <citation type="submission" date="2016-10" db="EMBL/GenBank/DDBJ databases">
        <authorList>
            <person name="de Groot N.N."/>
        </authorList>
    </citation>
    <scope>NUCLEOTIDE SEQUENCE [LARGE SCALE GENOMIC DNA]</scope>
    <source>
        <strain evidence="2 3">CGMCC 1.10457</strain>
    </source>
</reference>
<keyword evidence="3" id="KW-1185">Reference proteome</keyword>
<dbReference type="InterPro" id="IPR043811">
    <property type="entry name" value="DUF5793"/>
</dbReference>
<sequence length="156" mass="16972">MRRDYFDANVDDDEQDRPVIAIAFDGPDGLLSERLETEDGPLESSEIDVTYRLTNGENGTDENGTGDDETTRGGVLSVANRLTGEFVLEVRVDPGAVSDLVRASKETDGEDGSRYRLRLVDAEGNSTVYDKGTLLVYDADGSLLRQRSLIPGGVEL</sequence>
<dbReference type="STRING" id="767519.SAMN05216559_3018"/>
<dbReference type="AlphaFoldDB" id="A0A1I6LS64"/>
<evidence type="ECO:0000313" key="3">
    <source>
        <dbReference type="Proteomes" id="UP000199062"/>
    </source>
</evidence>
<feature type="region of interest" description="Disordered" evidence="1">
    <location>
        <begin position="53"/>
        <end position="73"/>
    </location>
</feature>
<name>A0A1I6LS64_9EURY</name>
<organism evidence="2 3">
    <name type="scientific">Halomicrobium zhouii</name>
    <dbReference type="NCBI Taxonomy" id="767519"/>
    <lineage>
        <taxon>Archaea</taxon>
        <taxon>Methanobacteriati</taxon>
        <taxon>Methanobacteriota</taxon>
        <taxon>Stenosarchaea group</taxon>
        <taxon>Halobacteria</taxon>
        <taxon>Halobacteriales</taxon>
        <taxon>Haloarculaceae</taxon>
        <taxon>Halomicrobium</taxon>
    </lineage>
</organism>
<feature type="compositionally biased region" description="Low complexity" evidence="1">
    <location>
        <begin position="54"/>
        <end position="63"/>
    </location>
</feature>